<organism evidence="1 2">
    <name type="scientific">Aliikangiella marina</name>
    <dbReference type="NCBI Taxonomy" id="1712262"/>
    <lineage>
        <taxon>Bacteria</taxon>
        <taxon>Pseudomonadati</taxon>
        <taxon>Pseudomonadota</taxon>
        <taxon>Gammaproteobacteria</taxon>
        <taxon>Oceanospirillales</taxon>
        <taxon>Pleioneaceae</taxon>
        <taxon>Aliikangiella</taxon>
    </lineage>
</organism>
<sequence>MRHHKWSCPKCAHKDFSTGEMRVSGGFWSRIFDVQNKRYFAVTCDNCSYTEFYKGKASTLGNVFDFFTG</sequence>
<dbReference type="Pfam" id="PF09855">
    <property type="entry name" value="Zn_ribbon_13"/>
    <property type="match status" value="1"/>
</dbReference>
<gene>
    <name evidence="1" type="ORF">FLL45_02885</name>
</gene>
<evidence type="ECO:0000313" key="1">
    <source>
        <dbReference type="EMBL" id="TQV76915.1"/>
    </source>
</evidence>
<comment type="caution">
    <text evidence="1">The sequence shown here is derived from an EMBL/GenBank/DDBJ whole genome shotgun (WGS) entry which is preliminary data.</text>
</comment>
<name>A0A545TI74_9GAMM</name>
<reference evidence="1 2" key="1">
    <citation type="submission" date="2019-06" db="EMBL/GenBank/DDBJ databases">
        <title>Draft genome of Aliikangiella marina GYP-15.</title>
        <authorList>
            <person name="Wang G."/>
        </authorList>
    </citation>
    <scope>NUCLEOTIDE SEQUENCE [LARGE SCALE GENOMIC DNA]</scope>
    <source>
        <strain evidence="1 2">GYP-15</strain>
    </source>
</reference>
<evidence type="ECO:0000313" key="2">
    <source>
        <dbReference type="Proteomes" id="UP000317839"/>
    </source>
</evidence>
<dbReference type="OrthoDB" id="6293663at2"/>
<proteinExistence type="predicted"/>
<protein>
    <submittedName>
        <fullName evidence="1">GTP-binding protein</fullName>
    </submittedName>
</protein>
<dbReference type="InterPro" id="IPR018652">
    <property type="entry name" value="DUF2082_NA-bd_Znr"/>
</dbReference>
<dbReference type="Proteomes" id="UP000317839">
    <property type="component" value="Unassembled WGS sequence"/>
</dbReference>
<keyword evidence="2" id="KW-1185">Reference proteome</keyword>
<dbReference type="AlphaFoldDB" id="A0A545TI74"/>
<dbReference type="RefSeq" id="WP_142888275.1">
    <property type="nucleotide sequence ID" value="NZ_VIKR01000001.1"/>
</dbReference>
<accession>A0A545TI74</accession>
<dbReference type="EMBL" id="VIKR01000001">
    <property type="protein sequence ID" value="TQV76915.1"/>
    <property type="molecule type" value="Genomic_DNA"/>
</dbReference>